<keyword evidence="6 8" id="KW-0472">Membrane</keyword>
<feature type="transmembrane region" description="Helical" evidence="8">
    <location>
        <begin position="660"/>
        <end position="678"/>
    </location>
</feature>
<feature type="transmembrane region" description="Helical" evidence="8">
    <location>
        <begin position="266"/>
        <end position="288"/>
    </location>
</feature>
<evidence type="ECO:0000256" key="3">
    <source>
        <dbReference type="ARBA" id="ARBA00022692"/>
    </source>
</evidence>
<evidence type="ECO:0000256" key="6">
    <source>
        <dbReference type="ARBA" id="ARBA00023136"/>
    </source>
</evidence>
<sequence length="679" mass="70210">MTGALIGGLSLFGLALLGDLVLGVRHGWARPLPYLLGAAAAVALTVTGAAGLAGQPIRLNLDAFLGFGAADLAVDRLSALFLVISFGVAVPVSLACAAWAARPDRVRARGLGCAYALTCASVAIVITADHVFVFLFAWETLTLAFYLITAHRRGYTATPAIVTIALGKVSGAALLVGLLLLAAQSGSFSLPSFATLPHTGVRDTAYALLVLGFAVKVGLLPVHVWMPRGYRAAPGPLRAVMAGVAVNVGFYGLWRTLALLHQPPAWLAVVVLLLGGATALLGIAHATVQTDLAEVVAYSSVENAGLITVGYAVAMIGAATSIAPLVAIGLLAATLQTIAHALAKSLLFTATAGIEDATGTTELDHLRGIGHRLRCSGTGLAIGALTLAGLPLTAGFVSEWFLLEALMQQFRLGALGYTLPLAVTGALVALTAGFAAVAFVRIVGLTVLGPRGPHDAELTRDTGPLGKFGIGLLGAGCLAVAAVAPLQVRIIAAGLDSVVPGGVTSSALKAPWVVQPVFADFSSLSPSWLAVVLPALLAGAGLLCLLFARGRMFAVRRVPAWRSATGGVAGENQYTPFAFTNPTRKVLANVLLTRAELRTVERRSGGRDDDPRADAGGAHLGYTSDVVEAVERFLYRPMRRPLRIAVRTAKRLQNGRLDAYVGYLLIAFVAVLALVLVLT</sequence>
<evidence type="ECO:0000256" key="7">
    <source>
        <dbReference type="RuleBase" id="RU000320"/>
    </source>
</evidence>
<feature type="transmembrane region" description="Helical" evidence="8">
    <location>
        <begin position="308"/>
        <end position="335"/>
    </location>
</feature>
<reference evidence="11" key="1">
    <citation type="journal article" date="2019" name="Int. J. Syst. Evol. Microbiol.">
        <title>The Global Catalogue of Microorganisms (GCM) 10K type strain sequencing project: providing services to taxonomists for standard genome sequencing and annotation.</title>
        <authorList>
            <consortium name="The Broad Institute Genomics Platform"/>
            <consortium name="The Broad Institute Genome Sequencing Center for Infectious Disease"/>
            <person name="Wu L."/>
            <person name="Ma J."/>
        </authorList>
    </citation>
    <scope>NUCLEOTIDE SEQUENCE [LARGE SCALE GENOMIC DNA]</scope>
    <source>
        <strain evidence="11">JCM 16898</strain>
    </source>
</reference>
<dbReference type="RefSeq" id="WP_344865669.1">
    <property type="nucleotide sequence ID" value="NZ_BAAAZN010000014.1"/>
</dbReference>
<evidence type="ECO:0000313" key="10">
    <source>
        <dbReference type="EMBL" id="GAA3567444.1"/>
    </source>
</evidence>
<feature type="domain" description="NADH:quinone oxidoreductase/Mrp antiporter transmembrane" evidence="9">
    <location>
        <begin position="128"/>
        <end position="408"/>
    </location>
</feature>
<dbReference type="Pfam" id="PF00361">
    <property type="entry name" value="Proton_antipo_M"/>
    <property type="match status" value="1"/>
</dbReference>
<dbReference type="EMBL" id="BAAAZN010000014">
    <property type="protein sequence ID" value="GAA3567444.1"/>
    <property type="molecule type" value="Genomic_DNA"/>
</dbReference>
<dbReference type="InterPro" id="IPR001750">
    <property type="entry name" value="ND/Mrp_TM"/>
</dbReference>
<protein>
    <submittedName>
        <fullName evidence="10">Proton-conducting transporter membrane subunit</fullName>
    </submittedName>
</protein>
<proteinExistence type="predicted"/>
<feature type="transmembrane region" description="Helical" evidence="8">
    <location>
        <begin position="380"/>
        <end position="403"/>
    </location>
</feature>
<comment type="caution">
    <text evidence="10">The sequence shown here is derived from an EMBL/GenBank/DDBJ whole genome shotgun (WGS) entry which is preliminary data.</text>
</comment>
<feature type="transmembrane region" description="Helical" evidence="8">
    <location>
        <begin position="423"/>
        <end position="448"/>
    </location>
</feature>
<comment type="subcellular location">
    <subcellularLocation>
        <location evidence="1">Cell membrane</location>
        <topology evidence="1">Multi-pass membrane protein</topology>
    </subcellularLocation>
    <subcellularLocation>
        <location evidence="7">Membrane</location>
        <topology evidence="7">Multi-pass membrane protein</topology>
    </subcellularLocation>
</comment>
<evidence type="ECO:0000256" key="1">
    <source>
        <dbReference type="ARBA" id="ARBA00004651"/>
    </source>
</evidence>
<feature type="transmembrane region" description="Helical" evidence="8">
    <location>
        <begin position="34"/>
        <end position="57"/>
    </location>
</feature>
<accession>A0ABP6XHX3</accession>
<feature type="transmembrane region" description="Helical" evidence="8">
    <location>
        <begin position="468"/>
        <end position="488"/>
    </location>
</feature>
<keyword evidence="3 7" id="KW-0812">Transmembrane</keyword>
<evidence type="ECO:0000313" key="11">
    <source>
        <dbReference type="Proteomes" id="UP001500689"/>
    </source>
</evidence>
<feature type="transmembrane region" description="Helical" evidence="8">
    <location>
        <begin position="158"/>
        <end position="183"/>
    </location>
</feature>
<feature type="transmembrane region" description="Helical" evidence="8">
    <location>
        <begin position="77"/>
        <end position="101"/>
    </location>
</feature>
<evidence type="ECO:0000256" key="2">
    <source>
        <dbReference type="ARBA" id="ARBA00022475"/>
    </source>
</evidence>
<feature type="transmembrane region" description="Helical" evidence="8">
    <location>
        <begin position="6"/>
        <end position="22"/>
    </location>
</feature>
<keyword evidence="11" id="KW-1185">Reference proteome</keyword>
<evidence type="ECO:0000259" key="9">
    <source>
        <dbReference type="Pfam" id="PF00361"/>
    </source>
</evidence>
<organism evidence="10 11">
    <name type="scientific">Amycolatopsis ultiminotia</name>
    <dbReference type="NCBI Taxonomy" id="543629"/>
    <lineage>
        <taxon>Bacteria</taxon>
        <taxon>Bacillati</taxon>
        <taxon>Actinomycetota</taxon>
        <taxon>Actinomycetes</taxon>
        <taxon>Pseudonocardiales</taxon>
        <taxon>Pseudonocardiaceae</taxon>
        <taxon>Amycolatopsis</taxon>
    </lineage>
</organism>
<evidence type="ECO:0000256" key="4">
    <source>
        <dbReference type="ARBA" id="ARBA00022989"/>
    </source>
</evidence>
<dbReference type="PANTHER" id="PTHR42682">
    <property type="entry name" value="HYDROGENASE-4 COMPONENT F"/>
    <property type="match status" value="1"/>
</dbReference>
<keyword evidence="5" id="KW-0560">Oxidoreductase</keyword>
<feature type="transmembrane region" description="Helical" evidence="8">
    <location>
        <begin position="528"/>
        <end position="548"/>
    </location>
</feature>
<evidence type="ECO:0000256" key="5">
    <source>
        <dbReference type="ARBA" id="ARBA00023002"/>
    </source>
</evidence>
<dbReference type="InterPro" id="IPR052175">
    <property type="entry name" value="ComplexI-like_HydComp"/>
</dbReference>
<dbReference type="PANTHER" id="PTHR42682:SF3">
    <property type="entry name" value="FORMATE HYDROGENLYASE SUBUNIT 3-RELATED"/>
    <property type="match status" value="1"/>
</dbReference>
<feature type="transmembrane region" description="Helical" evidence="8">
    <location>
        <begin position="204"/>
        <end position="225"/>
    </location>
</feature>
<keyword evidence="4 8" id="KW-1133">Transmembrane helix</keyword>
<name>A0ABP6XHX3_9PSEU</name>
<feature type="transmembrane region" description="Helical" evidence="8">
    <location>
        <begin position="237"/>
        <end position="254"/>
    </location>
</feature>
<keyword evidence="2" id="KW-1003">Cell membrane</keyword>
<gene>
    <name evidence="10" type="ORF">GCM10022222_59250</name>
</gene>
<feature type="transmembrane region" description="Helical" evidence="8">
    <location>
        <begin position="113"/>
        <end position="138"/>
    </location>
</feature>
<evidence type="ECO:0000256" key="8">
    <source>
        <dbReference type="SAM" id="Phobius"/>
    </source>
</evidence>
<dbReference type="Proteomes" id="UP001500689">
    <property type="component" value="Unassembled WGS sequence"/>
</dbReference>